<accession>A0A0A9CC26</accession>
<reference evidence="1" key="2">
    <citation type="journal article" date="2015" name="Data Brief">
        <title>Shoot transcriptome of the giant reed, Arundo donax.</title>
        <authorList>
            <person name="Barrero R.A."/>
            <person name="Guerrero F.D."/>
            <person name="Moolhuijzen P."/>
            <person name="Goolsby J.A."/>
            <person name="Tidwell J."/>
            <person name="Bellgard S.E."/>
            <person name="Bellgard M.I."/>
        </authorList>
    </citation>
    <scope>NUCLEOTIDE SEQUENCE</scope>
    <source>
        <tissue evidence="1">Shoot tissue taken approximately 20 cm above the soil surface</tissue>
    </source>
</reference>
<sequence length="34" mass="4100">MNQINIKEMVYLDIVDGTKHDAMMKESMRHHLRN</sequence>
<proteinExistence type="predicted"/>
<dbReference type="AlphaFoldDB" id="A0A0A9CC26"/>
<dbReference type="EMBL" id="GBRH01226935">
    <property type="protein sequence ID" value="JAD70960.1"/>
    <property type="molecule type" value="Transcribed_RNA"/>
</dbReference>
<reference evidence="1" key="1">
    <citation type="submission" date="2014-09" db="EMBL/GenBank/DDBJ databases">
        <authorList>
            <person name="Magalhaes I.L.F."/>
            <person name="Oliveira U."/>
            <person name="Santos F.R."/>
            <person name="Vidigal T.H.D.A."/>
            <person name="Brescovit A.D."/>
            <person name="Santos A.J."/>
        </authorList>
    </citation>
    <scope>NUCLEOTIDE SEQUENCE</scope>
    <source>
        <tissue evidence="1">Shoot tissue taken approximately 20 cm above the soil surface</tissue>
    </source>
</reference>
<evidence type="ECO:0000313" key="1">
    <source>
        <dbReference type="EMBL" id="JAD70960.1"/>
    </source>
</evidence>
<name>A0A0A9CC26_ARUDO</name>
<protein>
    <submittedName>
        <fullName evidence="1">Uncharacterized protein</fullName>
    </submittedName>
</protein>
<organism evidence="1">
    <name type="scientific">Arundo donax</name>
    <name type="common">Giant reed</name>
    <name type="synonym">Donax arundinaceus</name>
    <dbReference type="NCBI Taxonomy" id="35708"/>
    <lineage>
        <taxon>Eukaryota</taxon>
        <taxon>Viridiplantae</taxon>
        <taxon>Streptophyta</taxon>
        <taxon>Embryophyta</taxon>
        <taxon>Tracheophyta</taxon>
        <taxon>Spermatophyta</taxon>
        <taxon>Magnoliopsida</taxon>
        <taxon>Liliopsida</taxon>
        <taxon>Poales</taxon>
        <taxon>Poaceae</taxon>
        <taxon>PACMAD clade</taxon>
        <taxon>Arundinoideae</taxon>
        <taxon>Arundineae</taxon>
        <taxon>Arundo</taxon>
    </lineage>
</organism>